<dbReference type="InterPro" id="IPR002347">
    <property type="entry name" value="SDR_fam"/>
</dbReference>
<evidence type="ECO:0000256" key="3">
    <source>
        <dbReference type="RuleBase" id="RU000363"/>
    </source>
</evidence>
<dbReference type="Pfam" id="PF00106">
    <property type="entry name" value="adh_short"/>
    <property type="match status" value="1"/>
</dbReference>
<proteinExistence type="inferred from homology"/>
<dbReference type="CDD" id="cd05233">
    <property type="entry name" value="SDR_c"/>
    <property type="match status" value="1"/>
</dbReference>
<dbReference type="GO" id="GO:0016491">
    <property type="term" value="F:oxidoreductase activity"/>
    <property type="evidence" value="ECO:0007669"/>
    <property type="project" value="UniProtKB-KW"/>
</dbReference>
<evidence type="ECO:0000256" key="1">
    <source>
        <dbReference type="ARBA" id="ARBA00006484"/>
    </source>
</evidence>
<dbReference type="EMBL" id="JAPEUY010000014">
    <property type="protein sequence ID" value="KAJ4366477.1"/>
    <property type="molecule type" value="Genomic_DNA"/>
</dbReference>
<evidence type="ECO:0000256" key="4">
    <source>
        <dbReference type="SAM" id="MobiDB-lite"/>
    </source>
</evidence>
<dbReference type="AlphaFoldDB" id="A0A9W8Y3K1"/>
<comment type="similarity">
    <text evidence="1 3">Belongs to the short-chain dehydrogenases/reductases (SDR) family.</text>
</comment>
<dbReference type="PRINTS" id="PR00080">
    <property type="entry name" value="SDRFAMILY"/>
</dbReference>
<dbReference type="Gene3D" id="3.40.50.720">
    <property type="entry name" value="NAD(P)-binding Rossmann-like Domain"/>
    <property type="match status" value="1"/>
</dbReference>
<keyword evidence="2" id="KW-0560">Oxidoreductase</keyword>
<feature type="region of interest" description="Disordered" evidence="4">
    <location>
        <begin position="1"/>
        <end position="24"/>
    </location>
</feature>
<name>A0A9W8Y3K1_9PLEO</name>
<keyword evidence="6" id="KW-1185">Reference proteome</keyword>
<dbReference type="SUPFAM" id="SSF51735">
    <property type="entry name" value="NAD(P)-binding Rossmann-fold domains"/>
    <property type="match status" value="1"/>
</dbReference>
<sequence length="300" mass="32203">MSDFQSPTKTFHKKTYPALDPTRPELSAKGKTIIITGGGTGIGAETAKYFAKAGAARVAILGRREQPLFDTKAAINAETPAIEVFAIPTDVTNKSEVDAAFAKVGGTIDVLVSNAAVIGKMGNIADITTEEFLSGIITNLQGNVNVTKAFLNYAAKDGVIIETNSAAAHLNIAGGFGSYNVSKMATARFYSSLKLEQPNLAIFSVQPGAVDSEMSRRAGYKEKKDGEEYAWKGEGTDALGTHDDANLPASFYVWLASPEGRFLDGKYLWANWDVDELKAQTKKIESTQFLSIGLDGWPFE</sequence>
<dbReference type="PRINTS" id="PR00081">
    <property type="entry name" value="GDHRDH"/>
</dbReference>
<dbReference type="PANTHER" id="PTHR42901">
    <property type="entry name" value="ALCOHOL DEHYDROGENASE"/>
    <property type="match status" value="1"/>
</dbReference>
<gene>
    <name evidence="5" type="ORF">N0V83_008113</name>
</gene>
<evidence type="ECO:0000313" key="6">
    <source>
        <dbReference type="Proteomes" id="UP001140560"/>
    </source>
</evidence>
<dbReference type="PANTHER" id="PTHR42901:SF1">
    <property type="entry name" value="ALCOHOL DEHYDROGENASE"/>
    <property type="match status" value="1"/>
</dbReference>
<protein>
    <recommendedName>
        <fullName evidence="7">NAD(P)-binding protein</fullName>
    </recommendedName>
</protein>
<dbReference type="InterPro" id="IPR036291">
    <property type="entry name" value="NAD(P)-bd_dom_sf"/>
</dbReference>
<evidence type="ECO:0000313" key="5">
    <source>
        <dbReference type="EMBL" id="KAJ4366477.1"/>
    </source>
</evidence>
<dbReference type="Proteomes" id="UP001140560">
    <property type="component" value="Unassembled WGS sequence"/>
</dbReference>
<comment type="caution">
    <text evidence="5">The sequence shown here is derived from an EMBL/GenBank/DDBJ whole genome shotgun (WGS) entry which is preliminary data.</text>
</comment>
<evidence type="ECO:0000256" key="2">
    <source>
        <dbReference type="ARBA" id="ARBA00023002"/>
    </source>
</evidence>
<organism evidence="5 6">
    <name type="scientific">Neocucurbitaria cava</name>
    <dbReference type="NCBI Taxonomy" id="798079"/>
    <lineage>
        <taxon>Eukaryota</taxon>
        <taxon>Fungi</taxon>
        <taxon>Dikarya</taxon>
        <taxon>Ascomycota</taxon>
        <taxon>Pezizomycotina</taxon>
        <taxon>Dothideomycetes</taxon>
        <taxon>Pleosporomycetidae</taxon>
        <taxon>Pleosporales</taxon>
        <taxon>Pleosporineae</taxon>
        <taxon>Cucurbitariaceae</taxon>
        <taxon>Neocucurbitaria</taxon>
    </lineage>
</organism>
<reference evidence="5" key="1">
    <citation type="submission" date="2022-10" db="EMBL/GenBank/DDBJ databases">
        <title>Tapping the CABI collections for fungal endophytes: first genome assemblies for Collariella, Neodidymelliopsis, Ascochyta clinopodiicola, Didymella pomorum, Didymosphaeria variabile, Neocosmospora piperis and Neocucurbitaria cava.</title>
        <authorList>
            <person name="Hill R."/>
        </authorList>
    </citation>
    <scope>NUCLEOTIDE SEQUENCE</scope>
    <source>
        <strain evidence="5">IMI 356814</strain>
    </source>
</reference>
<evidence type="ECO:0008006" key="7">
    <source>
        <dbReference type="Google" id="ProtNLM"/>
    </source>
</evidence>
<accession>A0A9W8Y3K1</accession>
<dbReference type="OrthoDB" id="1933717at2759"/>